<evidence type="ECO:0000256" key="6">
    <source>
        <dbReference type="ARBA" id="ARBA00023136"/>
    </source>
</evidence>
<dbReference type="GO" id="GO:0003924">
    <property type="term" value="F:GTPase activity"/>
    <property type="evidence" value="ECO:0007669"/>
    <property type="project" value="InterPro"/>
</dbReference>
<dbReference type="SUPFAM" id="SSF52540">
    <property type="entry name" value="P-loop containing nucleoside triphosphate hydrolases"/>
    <property type="match status" value="1"/>
</dbReference>
<dbReference type="NCBIfam" id="TIGR00231">
    <property type="entry name" value="small_GTP"/>
    <property type="match status" value="1"/>
</dbReference>
<dbReference type="SUPFAM" id="SSF48264">
    <property type="entry name" value="Cytochrome P450"/>
    <property type="match status" value="1"/>
</dbReference>
<evidence type="ECO:0000256" key="2">
    <source>
        <dbReference type="ARBA" id="ARBA00022723"/>
    </source>
</evidence>
<evidence type="ECO:0000256" key="4">
    <source>
        <dbReference type="ARBA" id="ARBA00023004"/>
    </source>
</evidence>
<proteinExistence type="inferred from homology"/>
<evidence type="ECO:0000256" key="10">
    <source>
        <dbReference type="SAM" id="Phobius"/>
    </source>
</evidence>
<dbReference type="SMART" id="SM00176">
    <property type="entry name" value="RAN"/>
    <property type="match status" value="1"/>
</dbReference>
<dbReference type="PROSITE" id="PS51419">
    <property type="entry name" value="RAB"/>
    <property type="match status" value="1"/>
</dbReference>
<dbReference type="GO" id="GO:0000139">
    <property type="term" value="C:Golgi membrane"/>
    <property type="evidence" value="ECO:0007669"/>
    <property type="project" value="UniProtKB-SubCell"/>
</dbReference>
<dbReference type="GO" id="GO:0005525">
    <property type="term" value="F:GTP binding"/>
    <property type="evidence" value="ECO:0007669"/>
    <property type="project" value="UniProtKB-KW"/>
</dbReference>
<dbReference type="InterPro" id="IPR050209">
    <property type="entry name" value="Rab_GTPases_membrane_traffic"/>
</dbReference>
<evidence type="ECO:0000256" key="1">
    <source>
        <dbReference type="ARBA" id="ARBA00006270"/>
    </source>
</evidence>
<dbReference type="Pfam" id="PF00071">
    <property type="entry name" value="Ras"/>
    <property type="match status" value="1"/>
</dbReference>
<dbReference type="InterPro" id="IPR005225">
    <property type="entry name" value="Small_GTP-bd"/>
</dbReference>
<comment type="caution">
    <text evidence="11">The sequence shown here is derived from an EMBL/GenBank/DDBJ whole genome shotgun (WGS) entry which is preliminary data.</text>
</comment>
<dbReference type="Gene3D" id="3.40.50.300">
    <property type="entry name" value="P-loop containing nucleotide triphosphate hydrolases"/>
    <property type="match status" value="1"/>
</dbReference>
<dbReference type="GO" id="GO:0020037">
    <property type="term" value="F:heme binding"/>
    <property type="evidence" value="ECO:0007669"/>
    <property type="project" value="InterPro"/>
</dbReference>
<keyword evidence="4" id="KW-0408">Iron</keyword>
<dbReference type="GO" id="GO:0004497">
    <property type="term" value="F:monooxygenase activity"/>
    <property type="evidence" value="ECO:0007669"/>
    <property type="project" value="InterPro"/>
</dbReference>
<dbReference type="InterPro" id="IPR027417">
    <property type="entry name" value="P-loop_NTPase"/>
</dbReference>
<dbReference type="Proteomes" id="UP000217199">
    <property type="component" value="Unassembled WGS sequence"/>
</dbReference>
<accession>A0A286UV33</accession>
<keyword evidence="7" id="KW-0449">Lipoprotein</keyword>
<dbReference type="STRING" id="2282107.A0A286UV33"/>
<name>A0A286UV33_9AGAM</name>
<dbReference type="GO" id="GO:0005506">
    <property type="term" value="F:iron ion binding"/>
    <property type="evidence" value="ECO:0007669"/>
    <property type="project" value="InterPro"/>
</dbReference>
<comment type="subcellular location">
    <subcellularLocation>
        <location evidence="9">Golgi apparatus membrane</location>
        <topology evidence="9">Lipid-anchor</topology>
    </subcellularLocation>
</comment>
<dbReference type="InterPro" id="IPR036396">
    <property type="entry name" value="Cyt_P450_sf"/>
</dbReference>
<dbReference type="PROSITE" id="PS51421">
    <property type="entry name" value="RAS"/>
    <property type="match status" value="1"/>
</dbReference>
<evidence type="ECO:0000313" key="11">
    <source>
        <dbReference type="EMBL" id="PAV23449.1"/>
    </source>
</evidence>
<dbReference type="GO" id="GO:0016197">
    <property type="term" value="P:endosomal transport"/>
    <property type="evidence" value="ECO:0007669"/>
    <property type="project" value="UniProtKB-ARBA"/>
</dbReference>
<keyword evidence="10" id="KW-0812">Transmembrane</keyword>
<feature type="transmembrane region" description="Helical" evidence="10">
    <location>
        <begin position="437"/>
        <end position="456"/>
    </location>
</feature>
<dbReference type="CDD" id="cd01868">
    <property type="entry name" value="Rab11_like"/>
    <property type="match status" value="1"/>
</dbReference>
<keyword evidence="6 10" id="KW-0472">Membrane</keyword>
<evidence type="ECO:0000256" key="7">
    <source>
        <dbReference type="ARBA" id="ARBA00023288"/>
    </source>
</evidence>
<reference evidence="11 12" key="1">
    <citation type="journal article" date="2017" name="Mol. Ecol.">
        <title>Comparative and population genomic landscape of Phellinus noxius: A hypervariable fungus causing root rot in trees.</title>
        <authorList>
            <person name="Chung C.L."/>
            <person name="Lee T.J."/>
            <person name="Akiba M."/>
            <person name="Lee H.H."/>
            <person name="Kuo T.H."/>
            <person name="Liu D."/>
            <person name="Ke H.M."/>
            <person name="Yokoi T."/>
            <person name="Roa M.B."/>
            <person name="Lu M.J."/>
            <person name="Chang Y.Y."/>
            <person name="Ann P.J."/>
            <person name="Tsai J.N."/>
            <person name="Chen C.Y."/>
            <person name="Tzean S.S."/>
            <person name="Ota Y."/>
            <person name="Hattori T."/>
            <person name="Sahashi N."/>
            <person name="Liou R.F."/>
            <person name="Kikuchi T."/>
            <person name="Tsai I.J."/>
        </authorList>
    </citation>
    <scope>NUCLEOTIDE SEQUENCE [LARGE SCALE GENOMIC DNA]</scope>
    <source>
        <strain evidence="11 12">FFPRI411160</strain>
    </source>
</reference>
<dbReference type="SMART" id="SM00173">
    <property type="entry name" value="RAS"/>
    <property type="match status" value="1"/>
</dbReference>
<comment type="similarity">
    <text evidence="1">Belongs to the small GTPase superfamily. Rab family.</text>
</comment>
<dbReference type="PRINTS" id="PR00449">
    <property type="entry name" value="RASTRNSFRMNG"/>
</dbReference>
<dbReference type="InParanoid" id="A0A286UV33"/>
<dbReference type="InterPro" id="IPR017972">
    <property type="entry name" value="Cyt_P450_CS"/>
</dbReference>
<keyword evidence="2" id="KW-0479">Metal-binding</keyword>
<dbReference type="PROSITE" id="PS00086">
    <property type="entry name" value="CYTOCHROME_P450"/>
    <property type="match status" value="1"/>
</dbReference>
<dbReference type="InterPro" id="IPR001806">
    <property type="entry name" value="Small_GTPase"/>
</dbReference>
<dbReference type="AlphaFoldDB" id="A0A286UV33"/>
<evidence type="ECO:0000313" key="12">
    <source>
        <dbReference type="Proteomes" id="UP000217199"/>
    </source>
</evidence>
<keyword evidence="10" id="KW-1133">Transmembrane helix</keyword>
<dbReference type="SMART" id="SM00175">
    <property type="entry name" value="RAB"/>
    <property type="match status" value="1"/>
</dbReference>
<dbReference type="GO" id="GO:0006887">
    <property type="term" value="P:exocytosis"/>
    <property type="evidence" value="ECO:0007669"/>
    <property type="project" value="UniProtKB-ARBA"/>
</dbReference>
<protein>
    <submittedName>
        <fullName evidence="11">Cytochrome P450</fullName>
    </submittedName>
</protein>
<gene>
    <name evidence="11" type="ORF">PNOK_0051700</name>
</gene>
<keyword evidence="5" id="KW-0342">GTP-binding</keyword>
<evidence type="ECO:0000256" key="9">
    <source>
        <dbReference type="ARBA" id="ARBA00037794"/>
    </source>
</evidence>
<dbReference type="FunFam" id="3.40.50.300:FF:000067">
    <property type="entry name" value="ras-related protein RABA1f"/>
    <property type="match status" value="1"/>
</dbReference>
<organism evidence="11 12">
    <name type="scientific">Pyrrhoderma noxium</name>
    <dbReference type="NCBI Taxonomy" id="2282107"/>
    <lineage>
        <taxon>Eukaryota</taxon>
        <taxon>Fungi</taxon>
        <taxon>Dikarya</taxon>
        <taxon>Basidiomycota</taxon>
        <taxon>Agaricomycotina</taxon>
        <taxon>Agaricomycetes</taxon>
        <taxon>Hymenochaetales</taxon>
        <taxon>Hymenochaetaceae</taxon>
        <taxon>Pyrrhoderma</taxon>
    </lineage>
</organism>
<evidence type="ECO:0000256" key="5">
    <source>
        <dbReference type="ARBA" id="ARBA00023134"/>
    </source>
</evidence>
<dbReference type="Pfam" id="PF00067">
    <property type="entry name" value="p450"/>
    <property type="match status" value="2"/>
</dbReference>
<evidence type="ECO:0000256" key="8">
    <source>
        <dbReference type="ARBA" id="ARBA00023289"/>
    </source>
</evidence>
<keyword evidence="8" id="KW-0636">Prenylation</keyword>
<sequence>MERLDSNLLSRFTRNEFNLDSKSTIGVEFATRTIQVDGKTVKAQIWDTAGQERYRAITSAYYRGAVGALLVYDISKQLTFENVQRWLKELRDHADSNIVIMLVGNKSDLRHLRAVTTDAAKIFSDENNLSFMETSALDASNVELAFQNILTSIYKIVSSKSLENTEDQIKPTQGNIISLFFRSVPFLSFLPPRWYILCTVSLYALFNIGFYTLNAIFLVLVGLLWVLYQEKHRLRVKSLLRNLPGPKNESWLTGNFHEIYDVLNFKWHYECTEKYGGVFQINGMFGDEQLYITDARAMHQVLVKEHDKFEEPQSLLIMNRVLFGDGLLATLGNLHKKQRRILNPAFSVKHMRELVSILTPVVTRLCSSISSQLKSYPTEIDMYLWASRGSLELIAQGGLGTSLDTLKEGESSNYTLLIKEMVPIVSRLHVPMQLLPLVYPIISLIPSSLLSILLRYSPFSSVRELKCIIDQLEDTSREVLSRRRTVVEGRLASEAEGGDDTSTPQDILSALLKAQYHCHESDRLPDSELLSQITTLIFAAQDTTSSAVARILHTLTMHPITQSELRKEIRRAHEGLSSDKQWDYDELMHLPLLDAVVRETLRLFNPVSWIWRIAREETSLPLRKPIVIQKIKNHSDETGRKQDGAYEDVDHIPVAKGQGVVIGIAAAHRDKTVWGAHANEWNPNNWLGNHLNQNTNFEEEENELIFSSPLDYEDRYPGIYSGMMCFSGGGRSCIGFKFALLAIKLLVAEFIHRFEFAAPDEDIVWNMNHIAAPTIRGREKQGAQMPLKVTVAP</sequence>
<dbReference type="GO" id="GO:0016705">
    <property type="term" value="F:oxidoreductase activity, acting on paired donors, with incorporation or reduction of molecular oxygen"/>
    <property type="evidence" value="ECO:0007669"/>
    <property type="project" value="InterPro"/>
</dbReference>
<evidence type="ECO:0000256" key="3">
    <source>
        <dbReference type="ARBA" id="ARBA00022741"/>
    </source>
</evidence>
<dbReference type="PANTHER" id="PTHR47979">
    <property type="entry name" value="DRAB11-RELATED"/>
    <property type="match status" value="1"/>
</dbReference>
<dbReference type="Gene3D" id="1.10.630.10">
    <property type="entry name" value="Cytochrome P450"/>
    <property type="match status" value="1"/>
</dbReference>
<dbReference type="InterPro" id="IPR001128">
    <property type="entry name" value="Cyt_P450"/>
</dbReference>
<dbReference type="SMART" id="SM00174">
    <property type="entry name" value="RHO"/>
    <property type="match status" value="1"/>
</dbReference>
<keyword evidence="12" id="KW-1185">Reference proteome</keyword>
<feature type="transmembrane region" description="Helical" evidence="10">
    <location>
        <begin position="208"/>
        <end position="228"/>
    </location>
</feature>
<dbReference type="OrthoDB" id="1470350at2759"/>
<dbReference type="EMBL" id="NBII01000001">
    <property type="protein sequence ID" value="PAV23449.1"/>
    <property type="molecule type" value="Genomic_DNA"/>
</dbReference>
<keyword evidence="3" id="KW-0547">Nucleotide-binding</keyword>